<keyword evidence="3" id="KW-1185">Reference proteome</keyword>
<dbReference type="PANTHER" id="PTHR34618">
    <property type="entry name" value="SURFACE PROTEIN MAS1, PUTATIVE-RELATED"/>
    <property type="match status" value="1"/>
</dbReference>
<evidence type="ECO:0000256" key="1">
    <source>
        <dbReference type="SAM" id="SignalP"/>
    </source>
</evidence>
<accession>G4TMP7</accession>
<sequence>MRFGTLVLSCITLFTTVNAHGYIRDIRGANGKTENGFGVKAASIKSNNQGPTSVFRGNAACGVGVEAGTINVAQSIEAAIKAGLPTVDGSRSISLTYQQVNGGADGGGALTAALDTTGTGNNFKAMTVTKNFKDGGSNSANPITIQLPAGTTCTGGSNKSTCLIKVVNPNKFGSCFAVASPTAKGKRARDLTQFQHSLSEKHAFIRRTMAGK</sequence>
<evidence type="ECO:0000313" key="2">
    <source>
        <dbReference type="EMBL" id="CCA72587.1"/>
    </source>
</evidence>
<organism evidence="2 3">
    <name type="scientific">Serendipita indica (strain DSM 11827)</name>
    <name type="common">Root endophyte fungus</name>
    <name type="synonym">Piriformospora indica</name>
    <dbReference type="NCBI Taxonomy" id="1109443"/>
    <lineage>
        <taxon>Eukaryota</taxon>
        <taxon>Fungi</taxon>
        <taxon>Dikarya</taxon>
        <taxon>Basidiomycota</taxon>
        <taxon>Agaricomycotina</taxon>
        <taxon>Agaricomycetes</taxon>
        <taxon>Sebacinales</taxon>
        <taxon>Serendipitaceae</taxon>
        <taxon>Serendipita</taxon>
    </lineage>
</organism>
<dbReference type="Proteomes" id="UP000007148">
    <property type="component" value="Unassembled WGS sequence"/>
</dbReference>
<dbReference type="AlphaFoldDB" id="G4TMP7"/>
<feature type="chain" id="PRO_5003469249" description="GEgh 16 protein" evidence="1">
    <location>
        <begin position="20"/>
        <end position="212"/>
    </location>
</feature>
<dbReference type="EMBL" id="CAFZ01000172">
    <property type="protein sequence ID" value="CCA72587.1"/>
    <property type="molecule type" value="Genomic_DNA"/>
</dbReference>
<dbReference type="HOGENOM" id="CLU_047729_5_2_1"/>
<evidence type="ECO:0000313" key="3">
    <source>
        <dbReference type="Proteomes" id="UP000007148"/>
    </source>
</evidence>
<dbReference type="PANTHER" id="PTHR34618:SF3">
    <property type="entry name" value="GEGH 16 PROTEIN"/>
    <property type="match status" value="1"/>
</dbReference>
<dbReference type="OMA" id="DFGNCVV"/>
<proteinExistence type="predicted"/>
<gene>
    <name evidence="2" type="ORF">PIIN_06524</name>
</gene>
<feature type="signal peptide" evidence="1">
    <location>
        <begin position="1"/>
        <end position="19"/>
    </location>
</feature>
<evidence type="ECO:0008006" key="4">
    <source>
        <dbReference type="Google" id="ProtNLM"/>
    </source>
</evidence>
<comment type="caution">
    <text evidence="2">The sequence shown here is derived from an EMBL/GenBank/DDBJ whole genome shotgun (WGS) entry which is preliminary data.</text>
</comment>
<reference evidence="2 3" key="1">
    <citation type="journal article" date="2011" name="PLoS Pathog.">
        <title>Endophytic Life Strategies Decoded by Genome and Transcriptome Analyses of the Mutualistic Root Symbiont Piriformospora indica.</title>
        <authorList>
            <person name="Zuccaro A."/>
            <person name="Lahrmann U."/>
            <person name="Guldener U."/>
            <person name="Langen G."/>
            <person name="Pfiffi S."/>
            <person name="Biedenkopf D."/>
            <person name="Wong P."/>
            <person name="Samans B."/>
            <person name="Grimm C."/>
            <person name="Basiewicz M."/>
            <person name="Murat C."/>
            <person name="Martin F."/>
            <person name="Kogel K.H."/>
        </authorList>
    </citation>
    <scope>NUCLEOTIDE SEQUENCE [LARGE SCALE GENOMIC DNA]</scope>
    <source>
        <strain evidence="2 3">DSM 11827</strain>
    </source>
</reference>
<keyword evidence="1" id="KW-0732">Signal</keyword>
<dbReference type="Pfam" id="PF11327">
    <property type="entry name" value="Egh16-like"/>
    <property type="match status" value="1"/>
</dbReference>
<protein>
    <recommendedName>
        <fullName evidence="4">GEgh 16 protein</fullName>
    </recommendedName>
</protein>
<dbReference type="OrthoDB" id="3241054at2759"/>
<dbReference type="STRING" id="1109443.G4TMP7"/>
<name>G4TMP7_SERID</name>
<dbReference type="InParanoid" id="G4TMP7"/>
<dbReference type="InterPro" id="IPR021476">
    <property type="entry name" value="Egh16-like"/>
</dbReference>